<comment type="subcellular location">
    <subcellularLocation>
        <location evidence="1">Nucleus</location>
    </subcellularLocation>
</comment>
<dbReference type="Proteomes" id="UP001372338">
    <property type="component" value="Unassembled WGS sequence"/>
</dbReference>
<proteinExistence type="predicted"/>
<reference evidence="5 6" key="1">
    <citation type="submission" date="2024-01" db="EMBL/GenBank/DDBJ databases">
        <title>The genomes of 5 underutilized Papilionoideae crops provide insights into root nodulation and disease resistanc.</title>
        <authorList>
            <person name="Yuan L."/>
        </authorList>
    </citation>
    <scope>NUCLEOTIDE SEQUENCE [LARGE SCALE GENOMIC DNA]</scope>
    <source>
        <strain evidence="5">ZHUSHIDOU_FW_LH</strain>
        <tissue evidence="5">Leaf</tissue>
    </source>
</reference>
<protein>
    <recommendedName>
        <fullName evidence="4">CG-1 domain-containing protein</fullName>
    </recommendedName>
</protein>
<dbReference type="GO" id="GO:0005634">
    <property type="term" value="C:nucleus"/>
    <property type="evidence" value="ECO:0007669"/>
    <property type="project" value="UniProtKB-SubCell"/>
</dbReference>
<comment type="caution">
    <text evidence="5">The sequence shown here is derived from an EMBL/GenBank/DDBJ whole genome shotgun (WGS) entry which is preliminary data.</text>
</comment>
<gene>
    <name evidence="5" type="ORF">RIF29_38516</name>
</gene>
<evidence type="ECO:0000259" key="4">
    <source>
        <dbReference type="PROSITE" id="PS51437"/>
    </source>
</evidence>
<feature type="domain" description="CG-1" evidence="4">
    <location>
        <begin position="16"/>
        <end position="85"/>
    </location>
</feature>
<dbReference type="GO" id="GO:0003690">
    <property type="term" value="F:double-stranded DNA binding"/>
    <property type="evidence" value="ECO:0007669"/>
    <property type="project" value="TreeGrafter"/>
</dbReference>
<evidence type="ECO:0000256" key="1">
    <source>
        <dbReference type="ARBA" id="ARBA00004123"/>
    </source>
</evidence>
<dbReference type="GO" id="GO:0006357">
    <property type="term" value="P:regulation of transcription by RNA polymerase II"/>
    <property type="evidence" value="ECO:0007669"/>
    <property type="project" value="TreeGrafter"/>
</dbReference>
<accession>A0AAN9HP07</accession>
<evidence type="ECO:0000256" key="2">
    <source>
        <dbReference type="ARBA" id="ARBA00023163"/>
    </source>
</evidence>
<dbReference type="EMBL" id="JAYWIO010000008">
    <property type="protein sequence ID" value="KAK7243706.1"/>
    <property type="molecule type" value="Genomic_DNA"/>
</dbReference>
<evidence type="ECO:0000256" key="3">
    <source>
        <dbReference type="ARBA" id="ARBA00023242"/>
    </source>
</evidence>
<dbReference type="AlphaFoldDB" id="A0AAN9HP07"/>
<organism evidence="5 6">
    <name type="scientific">Crotalaria pallida</name>
    <name type="common">Smooth rattlebox</name>
    <name type="synonym">Crotalaria striata</name>
    <dbReference type="NCBI Taxonomy" id="3830"/>
    <lineage>
        <taxon>Eukaryota</taxon>
        <taxon>Viridiplantae</taxon>
        <taxon>Streptophyta</taxon>
        <taxon>Embryophyta</taxon>
        <taxon>Tracheophyta</taxon>
        <taxon>Spermatophyta</taxon>
        <taxon>Magnoliopsida</taxon>
        <taxon>eudicotyledons</taxon>
        <taxon>Gunneridae</taxon>
        <taxon>Pentapetalae</taxon>
        <taxon>rosids</taxon>
        <taxon>fabids</taxon>
        <taxon>Fabales</taxon>
        <taxon>Fabaceae</taxon>
        <taxon>Papilionoideae</taxon>
        <taxon>50 kb inversion clade</taxon>
        <taxon>genistoids sensu lato</taxon>
        <taxon>core genistoids</taxon>
        <taxon>Crotalarieae</taxon>
        <taxon>Crotalaria</taxon>
    </lineage>
</organism>
<dbReference type="PROSITE" id="PS51437">
    <property type="entry name" value="CG_1"/>
    <property type="match status" value="1"/>
</dbReference>
<keyword evidence="2" id="KW-0804">Transcription</keyword>
<dbReference type="InterPro" id="IPR005559">
    <property type="entry name" value="CG-1_dom"/>
</dbReference>
<dbReference type="PANTHER" id="PTHR23335">
    <property type="entry name" value="CALMODULIN-BINDING TRANSCRIPTION ACTIVATOR CAMTA"/>
    <property type="match status" value="1"/>
</dbReference>
<keyword evidence="6" id="KW-1185">Reference proteome</keyword>
<keyword evidence="3" id="KW-0539">Nucleus</keyword>
<dbReference type="GO" id="GO:0003712">
    <property type="term" value="F:transcription coregulator activity"/>
    <property type="evidence" value="ECO:0007669"/>
    <property type="project" value="TreeGrafter"/>
</dbReference>
<evidence type="ECO:0000313" key="6">
    <source>
        <dbReference type="Proteomes" id="UP001372338"/>
    </source>
</evidence>
<sequence>MLKFFTGHIGLRCSDIQQLQFEAQHRWLRPAEICKILRNYRMSHITLEPHRDMMHIVFVHYLEVKYFSDCDYKEYSREMLHEEKN</sequence>
<dbReference type="PANTHER" id="PTHR23335:SF29">
    <property type="entry name" value="CALMODULIN-BINDING TRANSCRIPTION ACTIVATOR 1"/>
    <property type="match status" value="1"/>
</dbReference>
<name>A0AAN9HP07_CROPI</name>
<evidence type="ECO:0000313" key="5">
    <source>
        <dbReference type="EMBL" id="KAK7243706.1"/>
    </source>
</evidence>